<dbReference type="RefSeq" id="XP_042914020.1">
    <property type="nucleotide sequence ID" value="XM_043073054.1"/>
</dbReference>
<dbReference type="InParanoid" id="A0A2K3CMT4"/>
<protein>
    <submittedName>
        <fullName evidence="2">Uncharacterized protein</fullName>
    </submittedName>
</protein>
<proteinExistence type="predicted"/>
<sequence>MDGCVRYSFLGVIRNGTRVASGDRKYENMASETPTQESERMSSTETMPPGCRLQAASLVSRRAAS</sequence>
<evidence type="ECO:0000313" key="3">
    <source>
        <dbReference type="Proteomes" id="UP000006906"/>
    </source>
</evidence>
<keyword evidence="3" id="KW-1185">Reference proteome</keyword>
<dbReference type="GeneID" id="66057385"/>
<dbReference type="Gramene" id="PNW69591">
    <property type="protein sequence ID" value="PNW69591"/>
    <property type="gene ID" value="CHLRE_44g760747v5"/>
</dbReference>
<accession>A0A2K3CMT4</accession>
<feature type="region of interest" description="Disordered" evidence="1">
    <location>
        <begin position="23"/>
        <end position="49"/>
    </location>
</feature>
<name>A0A2K3CMT4_CHLRE</name>
<dbReference type="Proteomes" id="UP000006906">
    <property type="component" value="Unassembled WGS sequence"/>
</dbReference>
<organism evidence="2 3">
    <name type="scientific">Chlamydomonas reinhardtii</name>
    <name type="common">Chlamydomonas smithii</name>
    <dbReference type="NCBI Taxonomy" id="3055"/>
    <lineage>
        <taxon>Eukaryota</taxon>
        <taxon>Viridiplantae</taxon>
        <taxon>Chlorophyta</taxon>
        <taxon>core chlorophytes</taxon>
        <taxon>Chlorophyceae</taxon>
        <taxon>CS clade</taxon>
        <taxon>Chlamydomonadales</taxon>
        <taxon>Chlamydomonadaceae</taxon>
        <taxon>Chlamydomonas</taxon>
    </lineage>
</organism>
<dbReference type="KEGG" id="cre:CHLRE_44g760747v5"/>
<evidence type="ECO:0000256" key="1">
    <source>
        <dbReference type="SAM" id="MobiDB-lite"/>
    </source>
</evidence>
<evidence type="ECO:0000313" key="2">
    <source>
        <dbReference type="EMBL" id="PNW69591.1"/>
    </source>
</evidence>
<gene>
    <name evidence="2" type="ORF">CHLRE_44g760747v5</name>
</gene>
<dbReference type="EMBL" id="KZ454971">
    <property type="protein sequence ID" value="PNW69591.1"/>
    <property type="molecule type" value="Genomic_DNA"/>
</dbReference>
<dbReference type="AlphaFoldDB" id="A0A2K3CMT4"/>
<reference evidence="2 3" key="1">
    <citation type="journal article" date="2007" name="Science">
        <title>The Chlamydomonas genome reveals the evolution of key animal and plant functions.</title>
        <authorList>
            <person name="Merchant S.S."/>
            <person name="Prochnik S.E."/>
            <person name="Vallon O."/>
            <person name="Harris E.H."/>
            <person name="Karpowicz S.J."/>
            <person name="Witman G.B."/>
            <person name="Terry A."/>
            <person name="Salamov A."/>
            <person name="Fritz-Laylin L.K."/>
            <person name="Marechal-Drouard L."/>
            <person name="Marshall W.F."/>
            <person name="Qu L.H."/>
            <person name="Nelson D.R."/>
            <person name="Sanderfoot A.A."/>
            <person name="Spalding M.H."/>
            <person name="Kapitonov V.V."/>
            <person name="Ren Q."/>
            <person name="Ferris P."/>
            <person name="Lindquist E."/>
            <person name="Shapiro H."/>
            <person name="Lucas S.M."/>
            <person name="Grimwood J."/>
            <person name="Schmutz J."/>
            <person name="Cardol P."/>
            <person name="Cerutti H."/>
            <person name="Chanfreau G."/>
            <person name="Chen C.L."/>
            <person name="Cognat V."/>
            <person name="Croft M.T."/>
            <person name="Dent R."/>
            <person name="Dutcher S."/>
            <person name="Fernandez E."/>
            <person name="Fukuzawa H."/>
            <person name="Gonzalez-Ballester D."/>
            <person name="Gonzalez-Halphen D."/>
            <person name="Hallmann A."/>
            <person name="Hanikenne M."/>
            <person name="Hippler M."/>
            <person name="Inwood W."/>
            <person name="Jabbari K."/>
            <person name="Kalanon M."/>
            <person name="Kuras R."/>
            <person name="Lefebvre P.A."/>
            <person name="Lemaire S.D."/>
            <person name="Lobanov A.V."/>
            <person name="Lohr M."/>
            <person name="Manuell A."/>
            <person name="Meier I."/>
            <person name="Mets L."/>
            <person name="Mittag M."/>
            <person name="Mittelmeier T."/>
            <person name="Moroney J.V."/>
            <person name="Moseley J."/>
            <person name="Napoli C."/>
            <person name="Nedelcu A.M."/>
            <person name="Niyogi K."/>
            <person name="Novoselov S.V."/>
            <person name="Paulsen I.T."/>
            <person name="Pazour G."/>
            <person name="Purton S."/>
            <person name="Ral J.P."/>
            <person name="Riano-Pachon D.M."/>
            <person name="Riekhof W."/>
            <person name="Rymarquis L."/>
            <person name="Schroda M."/>
            <person name="Stern D."/>
            <person name="Umen J."/>
            <person name="Willows R."/>
            <person name="Wilson N."/>
            <person name="Zimmer S.L."/>
            <person name="Allmer J."/>
            <person name="Balk J."/>
            <person name="Bisova K."/>
            <person name="Chen C.J."/>
            <person name="Elias M."/>
            <person name="Gendler K."/>
            <person name="Hauser C."/>
            <person name="Lamb M.R."/>
            <person name="Ledford H."/>
            <person name="Long J.C."/>
            <person name="Minagawa J."/>
            <person name="Page M.D."/>
            <person name="Pan J."/>
            <person name="Pootakham W."/>
            <person name="Roje S."/>
            <person name="Rose A."/>
            <person name="Stahlberg E."/>
            <person name="Terauchi A.M."/>
            <person name="Yang P."/>
            <person name="Ball S."/>
            <person name="Bowler C."/>
            <person name="Dieckmann C.L."/>
            <person name="Gladyshev V.N."/>
            <person name="Green P."/>
            <person name="Jorgensen R."/>
            <person name="Mayfield S."/>
            <person name="Mueller-Roeber B."/>
            <person name="Rajamani S."/>
            <person name="Sayre R.T."/>
            <person name="Brokstein P."/>
            <person name="Dubchak I."/>
            <person name="Goodstein D."/>
            <person name="Hornick L."/>
            <person name="Huang Y.W."/>
            <person name="Jhaveri J."/>
            <person name="Luo Y."/>
            <person name="Martinez D."/>
            <person name="Ngau W.C."/>
            <person name="Otillar B."/>
            <person name="Poliakov A."/>
            <person name="Porter A."/>
            <person name="Szajkowski L."/>
            <person name="Werner G."/>
            <person name="Zhou K."/>
            <person name="Grigoriev I.V."/>
            <person name="Rokhsar D.S."/>
            <person name="Grossman A.R."/>
        </authorList>
    </citation>
    <scope>NUCLEOTIDE SEQUENCE [LARGE SCALE GENOMIC DNA]</scope>
    <source>
        <strain evidence="3">CC-503</strain>
    </source>
</reference>